<dbReference type="EMBL" id="AP008957">
    <property type="protein sequence ID" value="BAH30847.1"/>
    <property type="molecule type" value="Genomic_DNA"/>
</dbReference>
<evidence type="ECO:0000259" key="1">
    <source>
        <dbReference type="Pfam" id="PF02720"/>
    </source>
</evidence>
<proteinExistence type="predicted"/>
<dbReference type="InterPro" id="IPR003870">
    <property type="entry name" value="DUF222"/>
</dbReference>
<sequence>MGRSSLECMFDNGSTGGVGAVVDDGRPVVDPLVLPDILFATAQSENMLAAQKVLGASMLSESRFNAELDVSGDVDKAWRIACNEIAVMLTCSRRTAEVHIEIGDALREFLPLTKAAFAAGELDYARVRKIVDGLTGAAPEAIAALERRVLASAHRLPPGQLERDIERQLFAYDPDAAAERRRKMLEHRDVRTRADRHGLAQLQATLSANEAVEALGLINEAAGSVCNHDPRNASTRRADALVALLHGENGLTCQCGSETCEAVSPASRSTAPSRRKPLLHIVCDLATLLGLTSDPASIDGYGPIDPDFARELAADSTWQALFVDFRSQAAGNRPRRQHAPTVLPLVTRRNHPSREPKGCGDRIRAMQRLVARAPDIVRRSDGHGAQPDPTPGALTYAPGAALAALVRAVDGHCRFPGCSVPASRCQLDHITEFDPSDPRRGGWTIASNLQCLCRHHHQVKTYRLWTPVMLVDRAIHWTDKTSGLTTVTVPERR</sequence>
<dbReference type="CDD" id="cd00085">
    <property type="entry name" value="HNHc"/>
    <property type="match status" value="1"/>
</dbReference>
<evidence type="ECO:0000313" key="3">
    <source>
        <dbReference type="Proteomes" id="UP000002204"/>
    </source>
</evidence>
<accession>C0ZLM0</accession>
<name>C0ZLM0_RHOE4</name>
<organism evidence="2 3">
    <name type="scientific">Rhodococcus erythropolis (strain PR4 / NBRC 100887)</name>
    <dbReference type="NCBI Taxonomy" id="234621"/>
    <lineage>
        <taxon>Bacteria</taxon>
        <taxon>Bacillati</taxon>
        <taxon>Actinomycetota</taxon>
        <taxon>Actinomycetes</taxon>
        <taxon>Mycobacteriales</taxon>
        <taxon>Nocardiaceae</taxon>
        <taxon>Rhodococcus</taxon>
        <taxon>Rhodococcus erythropolis group</taxon>
    </lineage>
</organism>
<dbReference type="Pfam" id="PF02720">
    <property type="entry name" value="DUF222"/>
    <property type="match status" value="1"/>
</dbReference>
<evidence type="ECO:0000313" key="2">
    <source>
        <dbReference type="EMBL" id="BAH30847.1"/>
    </source>
</evidence>
<reference evidence="3" key="1">
    <citation type="submission" date="2005-03" db="EMBL/GenBank/DDBJ databases">
        <title>Comparison of the complete genome sequences of Rhodococcus erythropolis PR4 and Rhodococcus opacus B4.</title>
        <authorList>
            <person name="Takarada H."/>
            <person name="Sekine M."/>
            <person name="Hosoyama A."/>
            <person name="Yamada R."/>
            <person name="Fujisawa T."/>
            <person name="Omata S."/>
            <person name="Shimizu A."/>
            <person name="Tsukatani N."/>
            <person name="Tanikawa S."/>
            <person name="Fujita N."/>
            <person name="Harayama S."/>
        </authorList>
    </citation>
    <scope>NUCLEOTIDE SEQUENCE [LARGE SCALE GENOMIC DNA]</scope>
    <source>
        <strain evidence="3">PR4 / NBRC 100887</strain>
    </source>
</reference>
<dbReference type="Gene3D" id="1.10.30.50">
    <property type="match status" value="1"/>
</dbReference>
<dbReference type="KEGG" id="rer:RER_01390"/>
<protein>
    <recommendedName>
        <fullName evidence="1">DUF222 domain-containing protein</fullName>
    </recommendedName>
</protein>
<reference evidence="2 3" key="2">
    <citation type="journal article" date="2006" name="Environ. Microbiol.">
        <title>Sequence analysis of three plasmids harboured in Rhodococcus erythropolis strain PR4.</title>
        <authorList>
            <person name="Sekine M."/>
            <person name="Tanikawa S."/>
            <person name="Omata S."/>
            <person name="Saito M."/>
            <person name="Fujisawa T."/>
            <person name="Tsukatani N."/>
            <person name="Tajima T."/>
            <person name="Sekigawa T."/>
            <person name="Kosugi H."/>
            <person name="Matsuo Y."/>
            <person name="Nishiko R."/>
            <person name="Imamura K."/>
            <person name="Ito M."/>
            <person name="Narita H."/>
            <person name="Tago S."/>
            <person name="Fujita N."/>
            <person name="Harayama S."/>
        </authorList>
    </citation>
    <scope>NUCLEOTIDE SEQUENCE [LARGE SCALE GENOMIC DNA]</scope>
    <source>
        <strain evidence="3">PR4 / NBRC 100887</strain>
    </source>
</reference>
<dbReference type="AlphaFoldDB" id="C0ZLM0"/>
<dbReference type="eggNOG" id="COG1403">
    <property type="taxonomic scope" value="Bacteria"/>
</dbReference>
<feature type="domain" description="DUF222" evidence="1">
    <location>
        <begin position="69"/>
        <end position="338"/>
    </location>
</feature>
<dbReference type="HOGENOM" id="CLU_021786_3_2_11"/>
<dbReference type="InterPro" id="IPR003615">
    <property type="entry name" value="HNH_nuc"/>
</dbReference>
<gene>
    <name evidence="2" type="ordered locus">RER_01390</name>
</gene>
<dbReference type="Proteomes" id="UP000002204">
    <property type="component" value="Chromosome"/>
</dbReference>